<organism evidence="2">
    <name type="scientific">viral metagenome</name>
    <dbReference type="NCBI Taxonomy" id="1070528"/>
    <lineage>
        <taxon>unclassified sequences</taxon>
        <taxon>metagenomes</taxon>
        <taxon>organismal metagenomes</taxon>
    </lineage>
</organism>
<dbReference type="EMBL" id="MT143021">
    <property type="protein sequence ID" value="QJA91879.1"/>
    <property type="molecule type" value="Genomic_DNA"/>
</dbReference>
<sequence length="156" mass="18176">MNDYNIFLFDVVERLWGMSYPIPQWVAWGLFGLGWFIAFVMTYHELRIQKANLETQADNKVKRKEIRESLGKFLEQGQSLQGKCFSQGESPEGECQSWADEVETFLENKLDSSYISRFRSSAGVPLTAMVDTTRHPNLWKAIHTRNFQLSKFLEEL</sequence>
<accession>A0A6M3LC15</accession>
<name>A0A6M3LC15_9ZZZZ</name>
<gene>
    <name evidence="2" type="ORF">MM415B03236_0005</name>
</gene>
<keyword evidence="1" id="KW-0812">Transmembrane</keyword>
<keyword evidence="1" id="KW-1133">Transmembrane helix</keyword>
<evidence type="ECO:0000256" key="1">
    <source>
        <dbReference type="SAM" id="Phobius"/>
    </source>
</evidence>
<dbReference type="AlphaFoldDB" id="A0A6M3LC15"/>
<feature type="transmembrane region" description="Helical" evidence="1">
    <location>
        <begin position="25"/>
        <end position="43"/>
    </location>
</feature>
<proteinExistence type="predicted"/>
<protein>
    <submittedName>
        <fullName evidence="2">Uncharacterized protein</fullName>
    </submittedName>
</protein>
<reference evidence="2" key="1">
    <citation type="submission" date="2020-03" db="EMBL/GenBank/DDBJ databases">
        <title>The deep terrestrial virosphere.</title>
        <authorList>
            <person name="Holmfeldt K."/>
            <person name="Nilsson E."/>
            <person name="Simone D."/>
            <person name="Lopez-Fernandez M."/>
            <person name="Wu X."/>
            <person name="de Brujin I."/>
            <person name="Lundin D."/>
            <person name="Andersson A."/>
            <person name="Bertilsson S."/>
            <person name="Dopson M."/>
        </authorList>
    </citation>
    <scope>NUCLEOTIDE SEQUENCE</scope>
    <source>
        <strain evidence="2">MM415B03236</strain>
    </source>
</reference>
<evidence type="ECO:0000313" key="2">
    <source>
        <dbReference type="EMBL" id="QJA91879.1"/>
    </source>
</evidence>
<keyword evidence="1" id="KW-0472">Membrane</keyword>